<dbReference type="Gene3D" id="6.10.140.2030">
    <property type="match status" value="1"/>
</dbReference>
<evidence type="ECO:0000256" key="2">
    <source>
        <dbReference type="ARBA" id="ARBA00008778"/>
    </source>
</evidence>
<feature type="domain" description="mRNA-decapping enzyme C-terminal" evidence="6">
    <location>
        <begin position="371"/>
        <end position="407"/>
    </location>
</feature>
<dbReference type="GO" id="GO:0000184">
    <property type="term" value="P:nuclear-transcribed mRNA catabolic process, nonsense-mediated decay"/>
    <property type="evidence" value="ECO:0007669"/>
    <property type="project" value="UniProtKB-KW"/>
</dbReference>
<dbReference type="GO" id="GO:0006397">
    <property type="term" value="P:mRNA processing"/>
    <property type="evidence" value="ECO:0007669"/>
    <property type="project" value="UniProtKB-KW"/>
</dbReference>
<dbReference type="Gene3D" id="2.30.29.30">
    <property type="entry name" value="Pleckstrin-homology domain (PH domain)/Phosphotyrosine-binding domain (PTB)"/>
    <property type="match status" value="1"/>
</dbReference>
<evidence type="ECO:0000256" key="3">
    <source>
        <dbReference type="ARBA" id="ARBA00022490"/>
    </source>
</evidence>
<evidence type="ECO:0000256" key="5">
    <source>
        <dbReference type="ARBA" id="ARBA00023161"/>
    </source>
</evidence>
<comment type="subcellular location">
    <subcellularLocation>
        <location evidence="1">Cytoplasm</location>
    </subcellularLocation>
</comment>
<dbReference type="InterPro" id="IPR011993">
    <property type="entry name" value="PH-like_dom_sf"/>
</dbReference>
<reference evidence="7" key="1">
    <citation type="journal article" date="2024" name="Gigascience">
        <title>Chromosome-level genome of the poultry shaft louse Menopon gallinae provides insight into the host-switching and adaptive evolution of parasitic lice.</title>
        <authorList>
            <person name="Xu Y."/>
            <person name="Ma L."/>
            <person name="Liu S."/>
            <person name="Liang Y."/>
            <person name="Liu Q."/>
            <person name="He Z."/>
            <person name="Tian L."/>
            <person name="Duan Y."/>
            <person name="Cai W."/>
            <person name="Li H."/>
            <person name="Song F."/>
        </authorList>
    </citation>
    <scope>NUCLEOTIDE SEQUENCE</scope>
    <source>
        <strain evidence="7">Cailab_2023a</strain>
    </source>
</reference>
<sequence>MADVPFQAILNEAALKRFDPYVKEILDTAKFVALHTFNPEEDQWERTNVEGSLFVYSRTGEPFYNILVLNRLNTTNLIEPISNKLDIQLHESFLIYRNTKLCIYGIWFYEKEECTRLAALIQKLMKQSGGSKQCNSNVNANGGSNVDIYSMLSKAQEVYNSSKTSNSSKNVVNQVQSDELEQTPQSVMEFFAKAGGAPQKTTVPPAPAARVVMGRSQPVATSENNEKTSITGLIPSLHQLMSNPVHTVEHIEKQQRSVTPQTSDPSNLKIHMGVSAQSVDTEHKPVLDESGKKSGKLENGFNFLRISSPSFSLLSQTAPESTEIGSLPAARTPLDTPQKPALMPPAMFTPSSCKESVTRESFTDSDDFKPEPLTRNQLLQALNYLLKNDPEFMTKIHEAYVKSLTDKVL</sequence>
<dbReference type="GO" id="GO:0000932">
    <property type="term" value="C:P-body"/>
    <property type="evidence" value="ECO:0007669"/>
    <property type="project" value="TreeGrafter"/>
</dbReference>
<dbReference type="AlphaFoldDB" id="A0AAW2HFV9"/>
<dbReference type="InterPro" id="IPR031953">
    <property type="entry name" value="mRNA_decap_C"/>
</dbReference>
<comment type="caution">
    <text evidence="7">The sequence shown here is derived from an EMBL/GenBank/DDBJ whole genome shotgun (WGS) entry which is preliminary data.</text>
</comment>
<organism evidence="7">
    <name type="scientific">Menopon gallinae</name>
    <name type="common">poultry shaft louse</name>
    <dbReference type="NCBI Taxonomy" id="328185"/>
    <lineage>
        <taxon>Eukaryota</taxon>
        <taxon>Metazoa</taxon>
        <taxon>Ecdysozoa</taxon>
        <taxon>Arthropoda</taxon>
        <taxon>Hexapoda</taxon>
        <taxon>Insecta</taxon>
        <taxon>Pterygota</taxon>
        <taxon>Neoptera</taxon>
        <taxon>Paraneoptera</taxon>
        <taxon>Psocodea</taxon>
        <taxon>Troctomorpha</taxon>
        <taxon>Phthiraptera</taxon>
        <taxon>Amblycera</taxon>
        <taxon>Menoponidae</taxon>
        <taxon>Menopon</taxon>
    </lineage>
</organism>
<dbReference type="EMBL" id="JARGDH010000005">
    <property type="protein sequence ID" value="KAL0268391.1"/>
    <property type="molecule type" value="Genomic_DNA"/>
</dbReference>
<name>A0AAW2HFV9_9NEOP</name>
<dbReference type="GO" id="GO:0008047">
    <property type="term" value="F:enzyme activator activity"/>
    <property type="evidence" value="ECO:0007669"/>
    <property type="project" value="InterPro"/>
</dbReference>
<dbReference type="GO" id="GO:0031087">
    <property type="term" value="P:deadenylation-independent decapping of nuclear-transcribed mRNA"/>
    <property type="evidence" value="ECO:0007669"/>
    <property type="project" value="TreeGrafter"/>
</dbReference>
<dbReference type="PANTHER" id="PTHR16290:SF0">
    <property type="entry name" value="DECAPPING PROTEIN 1, ISOFORM A"/>
    <property type="match status" value="1"/>
</dbReference>
<dbReference type="CDD" id="cd09804">
    <property type="entry name" value="Dcp1"/>
    <property type="match status" value="1"/>
</dbReference>
<dbReference type="Pfam" id="PF06058">
    <property type="entry name" value="DCP1"/>
    <property type="match status" value="1"/>
</dbReference>
<dbReference type="GO" id="GO:0003729">
    <property type="term" value="F:mRNA binding"/>
    <property type="evidence" value="ECO:0007669"/>
    <property type="project" value="TreeGrafter"/>
</dbReference>
<proteinExistence type="inferred from homology"/>
<dbReference type="InterPro" id="IPR010334">
    <property type="entry name" value="Dcp1"/>
</dbReference>
<keyword evidence="4" id="KW-0507">mRNA processing</keyword>
<dbReference type="Pfam" id="PF16741">
    <property type="entry name" value="mRNA_decap_C"/>
    <property type="match status" value="1"/>
</dbReference>
<dbReference type="PANTHER" id="PTHR16290">
    <property type="entry name" value="TRANSCRIPTION FACTOR SMIF DECAPPING ENZYME DCP1"/>
    <property type="match status" value="1"/>
</dbReference>
<keyword evidence="5" id="KW-0866">Nonsense-mediated mRNA decay</keyword>
<dbReference type="GO" id="GO:0000290">
    <property type="term" value="P:deadenylation-dependent decapping of nuclear-transcribed mRNA"/>
    <property type="evidence" value="ECO:0007669"/>
    <property type="project" value="InterPro"/>
</dbReference>
<accession>A0AAW2HFV9</accession>
<gene>
    <name evidence="7" type="ORF">PYX00_010353</name>
</gene>
<comment type="similarity">
    <text evidence="2">Belongs to the DCP1 family.</text>
</comment>
<evidence type="ECO:0000256" key="1">
    <source>
        <dbReference type="ARBA" id="ARBA00004496"/>
    </source>
</evidence>
<protein>
    <recommendedName>
        <fullName evidence="6">mRNA-decapping enzyme C-terminal domain-containing protein</fullName>
    </recommendedName>
</protein>
<evidence type="ECO:0000259" key="6">
    <source>
        <dbReference type="Pfam" id="PF16741"/>
    </source>
</evidence>
<evidence type="ECO:0000313" key="7">
    <source>
        <dbReference type="EMBL" id="KAL0268391.1"/>
    </source>
</evidence>
<dbReference type="SUPFAM" id="SSF50729">
    <property type="entry name" value="PH domain-like"/>
    <property type="match status" value="1"/>
</dbReference>
<evidence type="ECO:0000256" key="4">
    <source>
        <dbReference type="ARBA" id="ARBA00022664"/>
    </source>
</evidence>
<keyword evidence="3" id="KW-0963">Cytoplasm</keyword>